<keyword evidence="2" id="KW-0805">Transcription regulation</keyword>
<dbReference type="OrthoDB" id="9813056at2"/>
<dbReference type="Proteomes" id="UP000068382">
    <property type="component" value="Unassembled WGS sequence"/>
</dbReference>
<feature type="domain" description="HTH lysR-type" evidence="5">
    <location>
        <begin position="7"/>
        <end position="64"/>
    </location>
</feature>
<organism evidence="6 7">
    <name type="scientific">Tritonibacter horizontis</name>
    <dbReference type="NCBI Taxonomy" id="1768241"/>
    <lineage>
        <taxon>Bacteria</taxon>
        <taxon>Pseudomonadati</taxon>
        <taxon>Pseudomonadota</taxon>
        <taxon>Alphaproteobacteria</taxon>
        <taxon>Rhodobacterales</taxon>
        <taxon>Paracoccaceae</taxon>
        <taxon>Tritonibacter</taxon>
    </lineage>
</organism>
<keyword evidence="7" id="KW-1185">Reference proteome</keyword>
<protein>
    <submittedName>
        <fullName evidence="6">HTH-type transcriptional regulator DmlR</fullName>
    </submittedName>
</protein>
<sequence length="301" mass="33217">MKPGPTPDLNDLRLLIEIARSESFSAAADRLKLPPSTVSRRLQNLETALGTTLLLRSTRRVSLTDEGRQLLDAVGHHVEQIDRSMVGFHTPDAPTTGILRVATSFSFAHSLMPTILARYREMCPDVSVDVKTSHLNVDLIGESVDIAIRMGEPADSALVYRKLGQLKQSLYAAPSFCAEHPIVTPSDLMYVPLVAHRMRMRRDCTFWELFNTHETFVIERPPAVEVDDPILTERLVCAGAGVGLLSDILATESVAAGRLTPVLPDWSGALVSLYCLYHRQLGRVPKIQIFLDVVDDVLAKA</sequence>
<dbReference type="Gene3D" id="1.10.10.10">
    <property type="entry name" value="Winged helix-like DNA-binding domain superfamily/Winged helix DNA-binding domain"/>
    <property type="match status" value="1"/>
</dbReference>
<evidence type="ECO:0000256" key="4">
    <source>
        <dbReference type="ARBA" id="ARBA00023163"/>
    </source>
</evidence>
<evidence type="ECO:0000256" key="1">
    <source>
        <dbReference type="ARBA" id="ARBA00009437"/>
    </source>
</evidence>
<proteinExistence type="inferred from homology"/>
<evidence type="ECO:0000256" key="2">
    <source>
        <dbReference type="ARBA" id="ARBA00023015"/>
    </source>
</evidence>
<comment type="similarity">
    <text evidence="1">Belongs to the LysR transcriptional regulatory family.</text>
</comment>
<dbReference type="GO" id="GO:0003677">
    <property type="term" value="F:DNA binding"/>
    <property type="evidence" value="ECO:0007669"/>
    <property type="project" value="UniProtKB-KW"/>
</dbReference>
<evidence type="ECO:0000259" key="5">
    <source>
        <dbReference type="PROSITE" id="PS50931"/>
    </source>
</evidence>
<dbReference type="CDD" id="cd08422">
    <property type="entry name" value="PBP2_CrgA_like"/>
    <property type="match status" value="1"/>
</dbReference>
<dbReference type="Pfam" id="PF03466">
    <property type="entry name" value="LysR_substrate"/>
    <property type="match status" value="1"/>
</dbReference>
<dbReference type="InterPro" id="IPR036388">
    <property type="entry name" value="WH-like_DNA-bd_sf"/>
</dbReference>
<dbReference type="SUPFAM" id="SSF53850">
    <property type="entry name" value="Periplasmic binding protein-like II"/>
    <property type="match status" value="1"/>
</dbReference>
<gene>
    <name evidence="6" type="primary">dmlR_9</name>
    <name evidence="6" type="ORF">TRIHO_43300</name>
</gene>
<dbReference type="SUPFAM" id="SSF46785">
    <property type="entry name" value="Winged helix' DNA-binding domain"/>
    <property type="match status" value="1"/>
</dbReference>
<accession>A0A132BQV5</accession>
<dbReference type="PANTHER" id="PTHR30537:SF5">
    <property type="entry name" value="HTH-TYPE TRANSCRIPTIONAL ACTIVATOR TTDR-RELATED"/>
    <property type="match status" value="1"/>
</dbReference>
<dbReference type="FunFam" id="1.10.10.10:FF:000001">
    <property type="entry name" value="LysR family transcriptional regulator"/>
    <property type="match status" value="1"/>
</dbReference>
<dbReference type="Gene3D" id="3.40.190.290">
    <property type="match status" value="1"/>
</dbReference>
<dbReference type="PANTHER" id="PTHR30537">
    <property type="entry name" value="HTH-TYPE TRANSCRIPTIONAL REGULATOR"/>
    <property type="match status" value="1"/>
</dbReference>
<evidence type="ECO:0000313" key="6">
    <source>
        <dbReference type="EMBL" id="KUP90785.1"/>
    </source>
</evidence>
<dbReference type="InterPro" id="IPR005119">
    <property type="entry name" value="LysR_subst-bd"/>
</dbReference>
<dbReference type="PROSITE" id="PS50931">
    <property type="entry name" value="HTH_LYSR"/>
    <property type="match status" value="1"/>
</dbReference>
<dbReference type="InterPro" id="IPR058163">
    <property type="entry name" value="LysR-type_TF_proteobact-type"/>
</dbReference>
<comment type="caution">
    <text evidence="6">The sequence shown here is derived from an EMBL/GenBank/DDBJ whole genome shotgun (WGS) entry which is preliminary data.</text>
</comment>
<dbReference type="RefSeq" id="WP_068248680.1">
    <property type="nucleotide sequence ID" value="NZ_LPUY01000135.1"/>
</dbReference>
<dbReference type="AlphaFoldDB" id="A0A132BQV5"/>
<dbReference type="GO" id="GO:0003700">
    <property type="term" value="F:DNA-binding transcription factor activity"/>
    <property type="evidence" value="ECO:0007669"/>
    <property type="project" value="InterPro"/>
</dbReference>
<evidence type="ECO:0000313" key="7">
    <source>
        <dbReference type="Proteomes" id="UP000068382"/>
    </source>
</evidence>
<reference evidence="6 7" key="1">
    <citation type="submission" date="2015-12" db="EMBL/GenBank/DDBJ databases">
        <title>Genome sequence of the marine Rhodobacteraceae strain O3.65, Candidatus Tritonibacter horizontis.</title>
        <authorList>
            <person name="Poehlein A."/>
            <person name="Giebel H.A."/>
            <person name="Voget S."/>
            <person name="Brinkhoff T."/>
        </authorList>
    </citation>
    <scope>NUCLEOTIDE SEQUENCE [LARGE SCALE GENOMIC DNA]</scope>
    <source>
        <strain evidence="6 7">O3.65</strain>
    </source>
</reference>
<evidence type="ECO:0000256" key="3">
    <source>
        <dbReference type="ARBA" id="ARBA00023125"/>
    </source>
</evidence>
<keyword evidence="3" id="KW-0238">DNA-binding</keyword>
<dbReference type="InterPro" id="IPR000847">
    <property type="entry name" value="LysR_HTH_N"/>
</dbReference>
<dbReference type="Pfam" id="PF00126">
    <property type="entry name" value="HTH_1"/>
    <property type="match status" value="1"/>
</dbReference>
<dbReference type="InterPro" id="IPR036390">
    <property type="entry name" value="WH_DNA-bd_sf"/>
</dbReference>
<dbReference type="EMBL" id="LPUY01000135">
    <property type="protein sequence ID" value="KUP90785.1"/>
    <property type="molecule type" value="Genomic_DNA"/>
</dbReference>
<keyword evidence="4" id="KW-0804">Transcription</keyword>
<name>A0A132BQV5_9RHOB</name>